<dbReference type="EMBL" id="LANJ01000011">
    <property type="protein sequence ID" value="KKC39701.1"/>
    <property type="molecule type" value="Genomic_DNA"/>
</dbReference>
<sequence>MVTIETKQHPAWDVYKATCPTRQVLDCIADKWAVLVIGLLNGGTRRFGEMRKSIEGVSQKMLTQTLRSLERDGIVSRRVYASVPPKVEYTLTPLGQSLAGIVESLRVWSESNIEVVLASQQTYDARPEAE</sequence>
<protein>
    <submittedName>
        <fullName evidence="5">HxlR family transcriptional regulator</fullName>
    </submittedName>
</protein>
<dbReference type="Gene3D" id="1.10.10.10">
    <property type="entry name" value="Winged helix-like DNA-binding domain superfamily/Winged helix DNA-binding domain"/>
    <property type="match status" value="1"/>
</dbReference>
<dbReference type="OrthoDB" id="9800350at2"/>
<dbReference type="PANTHER" id="PTHR33204">
    <property type="entry name" value="TRANSCRIPTIONAL REGULATOR, MARR FAMILY"/>
    <property type="match status" value="1"/>
</dbReference>
<evidence type="ECO:0000256" key="2">
    <source>
        <dbReference type="ARBA" id="ARBA00023125"/>
    </source>
</evidence>
<keyword evidence="1" id="KW-0805">Transcription regulation</keyword>
<dbReference type="PATRIC" id="fig|1293439.3.peg.769"/>
<dbReference type="InterPro" id="IPR002577">
    <property type="entry name" value="HTH_HxlR"/>
</dbReference>
<organism evidence="5 6">
    <name type="scientific">Devosia epidermidihirudinis</name>
    <dbReference type="NCBI Taxonomy" id="1293439"/>
    <lineage>
        <taxon>Bacteria</taxon>
        <taxon>Pseudomonadati</taxon>
        <taxon>Pseudomonadota</taxon>
        <taxon>Alphaproteobacteria</taxon>
        <taxon>Hyphomicrobiales</taxon>
        <taxon>Devosiaceae</taxon>
        <taxon>Devosia</taxon>
    </lineage>
</organism>
<dbReference type="InterPro" id="IPR036388">
    <property type="entry name" value="WH-like_DNA-bd_sf"/>
</dbReference>
<evidence type="ECO:0000256" key="3">
    <source>
        <dbReference type="ARBA" id="ARBA00023163"/>
    </source>
</evidence>
<gene>
    <name evidence="5" type="ORF">WH87_06010</name>
</gene>
<dbReference type="Pfam" id="PF01638">
    <property type="entry name" value="HxlR"/>
    <property type="match status" value="1"/>
</dbReference>
<reference evidence="5 6" key="1">
    <citation type="submission" date="2015-03" db="EMBL/GenBank/DDBJ databases">
        <authorList>
            <person name="Lepp D."/>
            <person name="Hassan Y.I."/>
            <person name="Li X.-Z."/>
            <person name="Zhou T."/>
        </authorList>
    </citation>
    <scope>NUCLEOTIDE SEQUENCE [LARGE SCALE GENOMIC DNA]</scope>
    <source>
        <strain evidence="5 6">E84</strain>
    </source>
</reference>
<dbReference type="Proteomes" id="UP000033411">
    <property type="component" value="Unassembled WGS sequence"/>
</dbReference>
<feature type="domain" description="HTH hxlR-type" evidence="4">
    <location>
        <begin position="19"/>
        <end position="117"/>
    </location>
</feature>
<evidence type="ECO:0000313" key="6">
    <source>
        <dbReference type="Proteomes" id="UP000033411"/>
    </source>
</evidence>
<evidence type="ECO:0000256" key="1">
    <source>
        <dbReference type="ARBA" id="ARBA00023015"/>
    </source>
</evidence>
<comment type="caution">
    <text evidence="5">The sequence shown here is derived from an EMBL/GenBank/DDBJ whole genome shotgun (WGS) entry which is preliminary data.</text>
</comment>
<dbReference type="AlphaFoldDB" id="A0A0F5QG42"/>
<proteinExistence type="predicted"/>
<dbReference type="STRING" id="1293439.WH87_06010"/>
<keyword evidence="6" id="KW-1185">Reference proteome</keyword>
<evidence type="ECO:0000259" key="4">
    <source>
        <dbReference type="PROSITE" id="PS51118"/>
    </source>
</evidence>
<keyword evidence="3" id="KW-0804">Transcription</keyword>
<dbReference type="PANTHER" id="PTHR33204:SF37">
    <property type="entry name" value="HTH-TYPE TRANSCRIPTIONAL REGULATOR YODB"/>
    <property type="match status" value="1"/>
</dbReference>
<dbReference type="SUPFAM" id="SSF46785">
    <property type="entry name" value="Winged helix' DNA-binding domain"/>
    <property type="match status" value="1"/>
</dbReference>
<dbReference type="InterPro" id="IPR036390">
    <property type="entry name" value="WH_DNA-bd_sf"/>
</dbReference>
<evidence type="ECO:0000313" key="5">
    <source>
        <dbReference type="EMBL" id="KKC39701.1"/>
    </source>
</evidence>
<accession>A0A0F5QG42</accession>
<dbReference type="GO" id="GO:0003677">
    <property type="term" value="F:DNA binding"/>
    <property type="evidence" value="ECO:0007669"/>
    <property type="project" value="UniProtKB-KW"/>
</dbReference>
<keyword evidence="2" id="KW-0238">DNA-binding</keyword>
<name>A0A0F5QG42_9HYPH</name>
<dbReference type="PROSITE" id="PS51118">
    <property type="entry name" value="HTH_HXLR"/>
    <property type="match status" value="1"/>
</dbReference>